<evidence type="ECO:0000256" key="1">
    <source>
        <dbReference type="SAM" id="SignalP"/>
    </source>
</evidence>
<dbReference type="PANTHER" id="PTHR35128:SF1">
    <property type="entry name" value="SECRETION-REGULATING GUANINE NUCLEOTIDE EXCHANGE FACTOR"/>
    <property type="match status" value="1"/>
</dbReference>
<dbReference type="EMBL" id="LWBO01000034">
    <property type="protein sequence ID" value="OQP43729.1"/>
    <property type="molecule type" value="Genomic_DNA"/>
</dbReference>
<dbReference type="SUPFAM" id="SSF53474">
    <property type="entry name" value="alpha/beta-Hydrolases"/>
    <property type="match status" value="1"/>
</dbReference>
<feature type="domain" description="Bacterial repeat" evidence="2">
    <location>
        <begin position="38"/>
        <end position="101"/>
    </location>
</feature>
<sequence length="409" mass="45000">MKRILALSLNALLLFCSCQKSSNDSPAPVTNSDSAAVTVVNGYGSGTYKIGDTVHIWGNPTSDNYVFDQWTGYTSLLQNSGEWHNIFIMPAQNVTVTASQKAITPLSLKYEKIKGVNVSKNVYSCFPASQKGVVFLLHGSNGSALNLVTNYEWIQMMKDLVTAGYGIIVTEAEEVSLNSDINGNGSLQWKTSPVDSTTNVDMGNIKAIRDTFYTRGSVNRSLPLYSIGMSNGGAYSCCLSYLFKFKTGVSYCAQAYKVIFDVSTIPYQFCMAKNDDQPEVGPTGNADALTYSQGLSSRGICSKYFINDRSPVYPERFARESDISVATSTAFFKELKNNNWLTSKNFIKANSDSVSKICLANSAAYPTYNSLNVLQRYFVNMQIDVMFAGHQFYSDLNKTTIKFLNSGCQ</sequence>
<dbReference type="InterPro" id="IPR029058">
    <property type="entry name" value="AB_hydrolase_fold"/>
</dbReference>
<feature type="chain" id="PRO_5045815036" description="Bacterial repeat domain-containing protein" evidence="1">
    <location>
        <begin position="23"/>
        <end position="409"/>
    </location>
</feature>
<reference evidence="3 4" key="1">
    <citation type="submission" date="2016-04" db="EMBL/GenBank/DDBJ databases">
        <authorList>
            <person name="Chen L."/>
            <person name="Zhuang W."/>
            <person name="Wang G."/>
        </authorList>
    </citation>
    <scope>NUCLEOTIDE SEQUENCE [LARGE SCALE GENOMIC DNA]</scope>
    <source>
        <strain evidence="4">GR20</strain>
    </source>
</reference>
<accession>A0ABX3NQP2</accession>
<organism evidence="3 4">
    <name type="scientific">Niastella koreensis</name>
    <dbReference type="NCBI Taxonomy" id="354356"/>
    <lineage>
        <taxon>Bacteria</taxon>
        <taxon>Pseudomonadati</taxon>
        <taxon>Bacteroidota</taxon>
        <taxon>Chitinophagia</taxon>
        <taxon>Chitinophagales</taxon>
        <taxon>Chitinophagaceae</taxon>
        <taxon>Niastella</taxon>
    </lineage>
</organism>
<evidence type="ECO:0000259" key="2">
    <source>
        <dbReference type="Pfam" id="PF18998"/>
    </source>
</evidence>
<dbReference type="Pfam" id="PF18998">
    <property type="entry name" value="Flg_new_2"/>
    <property type="match status" value="1"/>
</dbReference>
<evidence type="ECO:0000313" key="3">
    <source>
        <dbReference type="EMBL" id="OQP43729.1"/>
    </source>
</evidence>
<feature type="signal peptide" evidence="1">
    <location>
        <begin position="1"/>
        <end position="22"/>
    </location>
</feature>
<dbReference type="InterPro" id="IPR044060">
    <property type="entry name" value="Bacterial_rp_domain"/>
</dbReference>
<dbReference type="Proteomes" id="UP000192277">
    <property type="component" value="Unassembled WGS sequence"/>
</dbReference>
<dbReference type="RefSeq" id="WP_014218707.1">
    <property type="nucleotide sequence ID" value="NZ_LWBO01000034.1"/>
</dbReference>
<proteinExistence type="predicted"/>
<dbReference type="PANTHER" id="PTHR35128">
    <property type="entry name" value="SECRETION-REGULATING GUANINE NUCLEOTIDE EXCHANGE FACTOR"/>
    <property type="match status" value="1"/>
</dbReference>
<comment type="caution">
    <text evidence="3">The sequence shown here is derived from an EMBL/GenBank/DDBJ whole genome shotgun (WGS) entry which is preliminary data.</text>
</comment>
<dbReference type="PROSITE" id="PS51257">
    <property type="entry name" value="PROKAR_LIPOPROTEIN"/>
    <property type="match status" value="1"/>
</dbReference>
<protein>
    <recommendedName>
        <fullName evidence="2">Bacterial repeat domain-containing protein</fullName>
    </recommendedName>
</protein>
<keyword evidence="1" id="KW-0732">Signal</keyword>
<gene>
    <name evidence="3" type="ORF">A4D02_09610</name>
</gene>
<name>A0ABX3NQP2_9BACT</name>
<evidence type="ECO:0000313" key="4">
    <source>
        <dbReference type="Proteomes" id="UP000192277"/>
    </source>
</evidence>
<keyword evidence="4" id="KW-1185">Reference proteome</keyword>